<comment type="caution">
    <text evidence="1">The sequence shown here is derived from an EMBL/GenBank/DDBJ whole genome shotgun (WGS) entry which is preliminary data.</text>
</comment>
<protein>
    <submittedName>
        <fullName evidence="1">Uncharacterized protein</fullName>
    </submittedName>
</protein>
<reference evidence="1" key="1">
    <citation type="submission" date="2022-06" db="EMBL/GenBank/DDBJ databases">
        <title>Phylogenomic reconstructions and comparative analyses of Kickxellomycotina fungi.</title>
        <authorList>
            <person name="Reynolds N.K."/>
            <person name="Stajich J.E."/>
            <person name="Barry K."/>
            <person name="Grigoriev I.V."/>
            <person name="Crous P."/>
            <person name="Smith M.E."/>
        </authorList>
    </citation>
    <scope>NUCLEOTIDE SEQUENCE</scope>
    <source>
        <strain evidence="1">RSA 2271</strain>
    </source>
</reference>
<keyword evidence="2" id="KW-1185">Reference proteome</keyword>
<name>A0ACC1HJC1_9FUNG</name>
<proteinExistence type="predicted"/>
<evidence type="ECO:0000313" key="2">
    <source>
        <dbReference type="Proteomes" id="UP001145114"/>
    </source>
</evidence>
<gene>
    <name evidence="1" type="ORF">EV182_000433</name>
</gene>
<organism evidence="1 2">
    <name type="scientific">Spiromyces aspiralis</name>
    <dbReference type="NCBI Taxonomy" id="68401"/>
    <lineage>
        <taxon>Eukaryota</taxon>
        <taxon>Fungi</taxon>
        <taxon>Fungi incertae sedis</taxon>
        <taxon>Zoopagomycota</taxon>
        <taxon>Kickxellomycotina</taxon>
        <taxon>Kickxellomycetes</taxon>
        <taxon>Kickxellales</taxon>
        <taxon>Kickxellaceae</taxon>
        <taxon>Spiromyces</taxon>
    </lineage>
</organism>
<evidence type="ECO:0000313" key="1">
    <source>
        <dbReference type="EMBL" id="KAJ1675858.1"/>
    </source>
</evidence>
<accession>A0ACC1HJC1</accession>
<dbReference type="EMBL" id="JAMZIH010005160">
    <property type="protein sequence ID" value="KAJ1675858.1"/>
    <property type="molecule type" value="Genomic_DNA"/>
</dbReference>
<dbReference type="Proteomes" id="UP001145114">
    <property type="component" value="Unassembled WGS sequence"/>
</dbReference>
<sequence>MRSHSYLEIKLDNPQILFRGTPDNAPGFLLSGKLVVHLAESTRIKSLTLKFKGKEDICWTHGPQPAIHEEHRVLIEHPWTFIPQQRPTEKWKPGDYEFPFEMIVPASLPETVVTDYGRITYKLKAILERPALHMNLVEILSVPVKRGPDLGAPWALSLMESIEATGVWERQLEYRVCVPTRSFKDGEILDTHFEFQPRAKGIRLMVIGVLLKEYIRYYTSDGLHTKKVGRVVARNERPMYNFPHDQVNAQCPPELGTELIDRKSVYAALNIPASYTGVQYDMMTDLVEVRHRIKFMIRIRDINGTTHSIYIAVPVSISPVPARDDYNLLPRYEAAILGNDAQVIQPDGCQQQQQQQQQPPPPSYETVVEEDDILQSMHPLAWFRNTTVPASVDHTPVHSPRPDHDDGAGGYFGPQAPAPDIVVATDLPEPPSYTQLTSRTTPSTPREGPSLSSHLLGTDALPGPQPLPPNGTTAWRQASVTHFALPPVAGPSAAQQQRPRASTVTPSSETGRSSASSDNNSGGGTHHEAQAAPNNKRSSIYSTLRSLQTFQPQHSESRRSQAGSPAHSPHHGPRSHHHHGFLQATISRLLHPHLHHSHGPSSRSKEPLSNRQSRTSSPMISPTMGTHDNSATLGGGGGGDGDHDPAIPTSTITTITDGNSTVTQIPRVGTAVTTALQQPQQDPHRPPALESTSESSRPSSSGGNSIQDKPPAIRPNNATPPTSITTDNRLLSTM</sequence>